<dbReference type="InterPro" id="IPR038449">
    <property type="entry name" value="SirA_sf"/>
</dbReference>
<protein>
    <recommendedName>
        <fullName evidence="3">Sporulation inhibitor of replication protein SirA</fullName>
    </recommendedName>
</protein>
<dbReference type="Proteomes" id="UP001230005">
    <property type="component" value="Unassembled WGS sequence"/>
</dbReference>
<dbReference type="InterPro" id="IPR019683">
    <property type="entry name" value="SirA"/>
</dbReference>
<accession>A0ABT9ZT01</accession>
<sequence length="149" mass="17865">MREYDIYIIREDIANDYYGLEGKLFRLFDENRFAKGELKNVTDNQIDFIIEPIDVIRLQRMLQKNLSGTVGYEMEDNKHFIRMKEKNSQAGLYIDENHLTLFSEGTLDAEACFFEVLRHYHPFFIAMEFDQRRYGWLRPVKSLEIVHQS</sequence>
<proteinExistence type="predicted"/>
<evidence type="ECO:0000313" key="1">
    <source>
        <dbReference type="EMBL" id="MDQ0253613.1"/>
    </source>
</evidence>
<dbReference type="RefSeq" id="WP_307322499.1">
    <property type="nucleotide sequence ID" value="NZ_JAUSUG010000003.1"/>
</dbReference>
<evidence type="ECO:0008006" key="3">
    <source>
        <dbReference type="Google" id="ProtNLM"/>
    </source>
</evidence>
<gene>
    <name evidence="1" type="ORF">J2S74_000985</name>
</gene>
<dbReference type="EMBL" id="JAUSUG010000003">
    <property type="protein sequence ID" value="MDQ0253613.1"/>
    <property type="molecule type" value="Genomic_DNA"/>
</dbReference>
<keyword evidence="2" id="KW-1185">Reference proteome</keyword>
<dbReference type="Pfam" id="PF10747">
    <property type="entry name" value="SirA"/>
    <property type="match status" value="1"/>
</dbReference>
<reference evidence="1 2" key="1">
    <citation type="submission" date="2023-07" db="EMBL/GenBank/DDBJ databases">
        <title>Genomic Encyclopedia of Type Strains, Phase IV (KMG-IV): sequencing the most valuable type-strain genomes for metagenomic binning, comparative biology and taxonomic classification.</title>
        <authorList>
            <person name="Goeker M."/>
        </authorList>
    </citation>
    <scope>NUCLEOTIDE SEQUENCE [LARGE SCALE GENOMIC DNA]</scope>
    <source>
        <strain evidence="1 2">DSM 9768</strain>
    </source>
</reference>
<evidence type="ECO:0000313" key="2">
    <source>
        <dbReference type="Proteomes" id="UP001230005"/>
    </source>
</evidence>
<comment type="caution">
    <text evidence="1">The sequence shown here is derived from an EMBL/GenBank/DDBJ whole genome shotgun (WGS) entry which is preliminary data.</text>
</comment>
<organism evidence="1 2">
    <name type="scientific">Evansella vedderi</name>
    <dbReference type="NCBI Taxonomy" id="38282"/>
    <lineage>
        <taxon>Bacteria</taxon>
        <taxon>Bacillati</taxon>
        <taxon>Bacillota</taxon>
        <taxon>Bacilli</taxon>
        <taxon>Bacillales</taxon>
        <taxon>Bacillaceae</taxon>
        <taxon>Evansella</taxon>
    </lineage>
</organism>
<dbReference type="Gene3D" id="3.30.310.250">
    <property type="entry name" value="Sporulation inhibitor of replication protein SirA"/>
    <property type="match status" value="1"/>
</dbReference>
<name>A0ABT9ZT01_9BACI</name>